<reference evidence="2 3" key="1">
    <citation type="submission" date="2017-09" db="EMBL/GenBank/DDBJ databases">
        <title>Genome sequencing of Besnoitia besnoiti strain Bb-Ger1.</title>
        <authorList>
            <person name="Schares G."/>
            <person name="Venepally P."/>
            <person name="Lorenzi H.A."/>
        </authorList>
    </citation>
    <scope>NUCLEOTIDE SEQUENCE [LARGE SCALE GENOMIC DNA]</scope>
    <source>
        <strain evidence="2 3">Bb-Ger1</strain>
    </source>
</reference>
<feature type="region of interest" description="Disordered" evidence="1">
    <location>
        <begin position="215"/>
        <end position="235"/>
    </location>
</feature>
<keyword evidence="3" id="KW-1185">Reference proteome</keyword>
<accession>A0A2A9MIQ1</accession>
<comment type="caution">
    <text evidence="2">The sequence shown here is derived from an EMBL/GenBank/DDBJ whole genome shotgun (WGS) entry which is preliminary data.</text>
</comment>
<dbReference type="VEuPathDB" id="ToxoDB:BESB_061670"/>
<dbReference type="Proteomes" id="UP000224006">
    <property type="component" value="Chromosome V"/>
</dbReference>
<feature type="compositionally biased region" description="Basic and acidic residues" evidence="1">
    <location>
        <begin position="265"/>
        <end position="277"/>
    </location>
</feature>
<dbReference type="EMBL" id="NWUJ01000005">
    <property type="protein sequence ID" value="PFH35280.1"/>
    <property type="molecule type" value="Genomic_DNA"/>
</dbReference>
<feature type="region of interest" description="Disordered" evidence="1">
    <location>
        <begin position="255"/>
        <end position="280"/>
    </location>
</feature>
<proteinExistence type="predicted"/>
<gene>
    <name evidence="2" type="ORF">BESB_061670</name>
</gene>
<dbReference type="KEGG" id="bbes:BESB_061670"/>
<dbReference type="AlphaFoldDB" id="A0A2A9MIQ1"/>
<feature type="compositionally biased region" description="Basic and acidic residues" evidence="1">
    <location>
        <begin position="95"/>
        <end position="108"/>
    </location>
</feature>
<organism evidence="2 3">
    <name type="scientific">Besnoitia besnoiti</name>
    <name type="common">Apicomplexan protozoan</name>
    <dbReference type="NCBI Taxonomy" id="94643"/>
    <lineage>
        <taxon>Eukaryota</taxon>
        <taxon>Sar</taxon>
        <taxon>Alveolata</taxon>
        <taxon>Apicomplexa</taxon>
        <taxon>Conoidasida</taxon>
        <taxon>Coccidia</taxon>
        <taxon>Eucoccidiorida</taxon>
        <taxon>Eimeriorina</taxon>
        <taxon>Sarcocystidae</taxon>
        <taxon>Besnoitia</taxon>
    </lineage>
</organism>
<evidence type="ECO:0000256" key="1">
    <source>
        <dbReference type="SAM" id="MobiDB-lite"/>
    </source>
</evidence>
<sequence>MVAVSSARLLSIPFSSHSAAGISFTASRARDASSRTSGLWRYGALRAFEPRTRVRRSGDAARKRGTRRGTTKTRAKQNNRRRSIADGTRRRKAAKREEKQTKDEEKLRHPLVRQGSGQGRLKHRASKREESPEMRRDGDGPLHPKKPGNADASRGRRQMSPLPLAFPVYVHLRVPLGEPNGREALACCRCQVRRSQLGGEDAAALRGAIQELRPPRGEQAAENMRKPAPDTCGPPRRDRALFGATHTATGCLPNGAVSRQFGGERNGERNAGAREKGTTPPRCAYAAQLSSCHPAREKFAKSVWGRLMSDVATCAQWRPQAQVQQVKARQRAQRFFGPGARDDAGSPANDAGAWERKFGEFV</sequence>
<name>A0A2A9MIQ1_BESBE</name>
<evidence type="ECO:0000313" key="3">
    <source>
        <dbReference type="Proteomes" id="UP000224006"/>
    </source>
</evidence>
<evidence type="ECO:0000313" key="2">
    <source>
        <dbReference type="EMBL" id="PFH35280.1"/>
    </source>
</evidence>
<feature type="compositionally biased region" description="Basic residues" evidence="1">
    <location>
        <begin position="63"/>
        <end position="82"/>
    </location>
</feature>
<protein>
    <submittedName>
        <fullName evidence="2">Uncharacterized protein</fullName>
    </submittedName>
</protein>
<dbReference type="GeneID" id="40311095"/>
<dbReference type="RefSeq" id="XP_029219289.1">
    <property type="nucleotide sequence ID" value="XM_029364581.1"/>
</dbReference>
<feature type="compositionally biased region" description="Basic and acidic residues" evidence="1">
    <location>
        <begin position="53"/>
        <end position="62"/>
    </location>
</feature>
<feature type="region of interest" description="Disordered" evidence="1">
    <location>
        <begin position="53"/>
        <end position="157"/>
    </location>
</feature>
<feature type="compositionally biased region" description="Basic and acidic residues" evidence="1">
    <location>
        <begin position="127"/>
        <end position="142"/>
    </location>
</feature>